<dbReference type="eggNOG" id="ENOG50316MG">
    <property type="taxonomic scope" value="Bacteria"/>
</dbReference>
<dbReference type="EMBL" id="BMEG01000005">
    <property type="protein sequence ID" value="GGD76849.1"/>
    <property type="molecule type" value="Genomic_DNA"/>
</dbReference>
<dbReference type="RefSeq" id="WP_035960421.1">
    <property type="nucleotide sequence ID" value="NZ_BMEG01000005.1"/>
</dbReference>
<reference evidence="2" key="1">
    <citation type="journal article" date="2014" name="Int. J. Syst. Evol. Microbiol.">
        <title>Complete genome of a new Firmicutes species belonging to the dominant human colonic microbiota ('Ruminococcus bicirculans') reveals two chromosomes and a selective capacity to utilize plant glucans.</title>
        <authorList>
            <consortium name="NISC Comparative Sequencing Program"/>
            <person name="Wegmann U."/>
            <person name="Louis P."/>
            <person name="Goesmann A."/>
            <person name="Henrissat B."/>
            <person name="Duncan S.H."/>
            <person name="Flint H.J."/>
        </authorList>
    </citation>
    <scope>NUCLEOTIDE SEQUENCE</scope>
    <source>
        <strain evidence="2">CGMCC 1.11013</strain>
    </source>
</reference>
<gene>
    <name evidence="3" type="ORF">BG57_10810</name>
    <name evidence="2" type="ORF">GCM10010985_34270</name>
</gene>
<reference evidence="3 4" key="2">
    <citation type="submission" date="2014-03" db="EMBL/GenBank/DDBJ databases">
        <title>Draft Genome Sequences of Four Burkholderia Strains.</title>
        <authorList>
            <person name="Liu X.Y."/>
            <person name="Li C.X."/>
            <person name="Xu J.H."/>
        </authorList>
    </citation>
    <scope>NUCLEOTIDE SEQUENCE [LARGE SCALE GENOMIC DNA]</scope>
    <source>
        <strain evidence="3 4">R27</strain>
    </source>
</reference>
<accession>A0A069PHM7</accession>
<dbReference type="STRING" id="1071679.BG57_10810"/>
<feature type="compositionally biased region" description="Basic and acidic residues" evidence="1">
    <location>
        <begin position="1"/>
        <end position="39"/>
    </location>
</feature>
<dbReference type="Proteomes" id="UP000027439">
    <property type="component" value="Unassembled WGS sequence"/>
</dbReference>
<reference evidence="2" key="4">
    <citation type="submission" date="2024-05" db="EMBL/GenBank/DDBJ databases">
        <authorList>
            <person name="Sun Q."/>
            <person name="Zhou Y."/>
        </authorList>
    </citation>
    <scope>NUCLEOTIDE SEQUENCE</scope>
    <source>
        <strain evidence="2">CGMCC 1.11013</strain>
    </source>
</reference>
<reference evidence="5" key="3">
    <citation type="journal article" date="2019" name="Int. J. Syst. Evol. Microbiol.">
        <title>The Global Catalogue of Microorganisms (GCM) 10K type strain sequencing project: providing services to taxonomists for standard genome sequencing and annotation.</title>
        <authorList>
            <consortium name="The Broad Institute Genomics Platform"/>
            <consortium name="The Broad Institute Genome Sequencing Center for Infectious Disease"/>
            <person name="Wu L."/>
            <person name="Ma J."/>
        </authorList>
    </citation>
    <scope>NUCLEOTIDE SEQUENCE [LARGE SCALE GENOMIC DNA]</scope>
    <source>
        <strain evidence="5">CGMCC 1.11013</strain>
    </source>
</reference>
<feature type="region of interest" description="Disordered" evidence="1">
    <location>
        <begin position="1"/>
        <end position="85"/>
    </location>
</feature>
<evidence type="ECO:0000313" key="5">
    <source>
        <dbReference type="Proteomes" id="UP000597138"/>
    </source>
</evidence>
<dbReference type="OrthoDB" id="9034039at2"/>
<organism evidence="3 4">
    <name type="scientific">Caballeronia grimmiae</name>
    <dbReference type="NCBI Taxonomy" id="1071679"/>
    <lineage>
        <taxon>Bacteria</taxon>
        <taxon>Pseudomonadati</taxon>
        <taxon>Pseudomonadota</taxon>
        <taxon>Betaproteobacteria</taxon>
        <taxon>Burkholderiales</taxon>
        <taxon>Burkholderiaceae</taxon>
        <taxon>Caballeronia</taxon>
    </lineage>
</organism>
<evidence type="ECO:0000256" key="1">
    <source>
        <dbReference type="SAM" id="MobiDB-lite"/>
    </source>
</evidence>
<feature type="compositionally biased region" description="Basic and acidic residues" evidence="1">
    <location>
        <begin position="75"/>
        <end position="85"/>
    </location>
</feature>
<comment type="caution">
    <text evidence="3">The sequence shown here is derived from an EMBL/GenBank/DDBJ whole genome shotgun (WGS) entry which is preliminary data.</text>
</comment>
<evidence type="ECO:0000313" key="2">
    <source>
        <dbReference type="EMBL" id="GGD76849.1"/>
    </source>
</evidence>
<evidence type="ECO:0000313" key="4">
    <source>
        <dbReference type="Proteomes" id="UP000027439"/>
    </source>
</evidence>
<sequence length="85" mass="9309">MKPEPSDPVERADQRREAIGEGDVKEKADGTIEQREHGNMDASLVPKGKDHPEQGPYTPENDHIDPDVDPAASSDHPRSKPDSEA</sequence>
<dbReference type="EMBL" id="JFHE01000002">
    <property type="protein sequence ID" value="KDR36856.1"/>
    <property type="molecule type" value="Genomic_DNA"/>
</dbReference>
<protein>
    <submittedName>
        <fullName evidence="3">Uncharacterized protein</fullName>
    </submittedName>
</protein>
<evidence type="ECO:0000313" key="3">
    <source>
        <dbReference type="EMBL" id="KDR36856.1"/>
    </source>
</evidence>
<keyword evidence="5" id="KW-1185">Reference proteome</keyword>
<dbReference type="AlphaFoldDB" id="A0A069PHM7"/>
<dbReference type="Proteomes" id="UP000597138">
    <property type="component" value="Unassembled WGS sequence"/>
</dbReference>
<proteinExistence type="predicted"/>
<name>A0A069PHM7_9BURK</name>